<protein>
    <submittedName>
        <fullName evidence="1">Uncharacterized protein</fullName>
    </submittedName>
</protein>
<evidence type="ECO:0000313" key="1">
    <source>
        <dbReference type="EMBL" id="ORX99875.1"/>
    </source>
</evidence>
<dbReference type="AlphaFoldDB" id="A0A1Y1YPH4"/>
<comment type="caution">
    <text evidence="1">The sequence shown here is derived from an EMBL/GenBank/DDBJ whole genome shotgun (WGS) entry which is preliminary data.</text>
</comment>
<name>A0A1Y1YPH4_9PLEO</name>
<dbReference type="Proteomes" id="UP000193144">
    <property type="component" value="Unassembled WGS sequence"/>
</dbReference>
<evidence type="ECO:0000313" key="2">
    <source>
        <dbReference type="Proteomes" id="UP000193144"/>
    </source>
</evidence>
<dbReference type="EMBL" id="MCFA01000191">
    <property type="protein sequence ID" value="ORX99875.1"/>
    <property type="molecule type" value="Genomic_DNA"/>
</dbReference>
<reference evidence="1 2" key="1">
    <citation type="submission" date="2016-07" db="EMBL/GenBank/DDBJ databases">
        <title>Pervasive Adenine N6-methylation of Active Genes in Fungi.</title>
        <authorList>
            <consortium name="DOE Joint Genome Institute"/>
            <person name="Mondo S.J."/>
            <person name="Dannebaum R.O."/>
            <person name="Kuo R.C."/>
            <person name="Labutti K."/>
            <person name="Haridas S."/>
            <person name="Kuo A."/>
            <person name="Salamov A."/>
            <person name="Ahrendt S.R."/>
            <person name="Lipzen A."/>
            <person name="Sullivan W."/>
            <person name="Andreopoulos W.B."/>
            <person name="Clum A."/>
            <person name="Lindquist E."/>
            <person name="Daum C."/>
            <person name="Ramamoorthy G.K."/>
            <person name="Gryganskyi A."/>
            <person name="Culley D."/>
            <person name="Magnuson J.K."/>
            <person name="James T.Y."/>
            <person name="O'Malley M.A."/>
            <person name="Stajich J.E."/>
            <person name="Spatafora J.W."/>
            <person name="Visel A."/>
            <person name="Grigoriev I.V."/>
        </authorList>
    </citation>
    <scope>NUCLEOTIDE SEQUENCE [LARGE SCALE GENOMIC DNA]</scope>
    <source>
        <strain evidence="1 2">CBS 115471</strain>
    </source>
</reference>
<organism evidence="1 2">
    <name type="scientific">Clohesyomyces aquaticus</name>
    <dbReference type="NCBI Taxonomy" id="1231657"/>
    <lineage>
        <taxon>Eukaryota</taxon>
        <taxon>Fungi</taxon>
        <taxon>Dikarya</taxon>
        <taxon>Ascomycota</taxon>
        <taxon>Pezizomycotina</taxon>
        <taxon>Dothideomycetes</taxon>
        <taxon>Pleosporomycetidae</taxon>
        <taxon>Pleosporales</taxon>
        <taxon>Lindgomycetaceae</taxon>
        <taxon>Clohesyomyces</taxon>
    </lineage>
</organism>
<keyword evidence="2" id="KW-1185">Reference proteome</keyword>
<gene>
    <name evidence="1" type="ORF">BCR34DRAFT_576222</name>
</gene>
<proteinExistence type="predicted"/>
<accession>A0A1Y1YPH4</accession>
<sequence length="173" mass="19604">MRAVDGRWGCGGEVDKTWLSCRANLKRNCEIRTFPLETAKNLVLKEESSHRLLISPSIDTLTLFTQYTAHTNTAYLVSPKKINDIFDIPRRAPHQLTLFLNATSPSKRLESTAQLSSERSYSRIRILSAVRRLPGLDSDIHLSEKHCNKQFNVPSSQGTGSDRGWGVYDDWMP</sequence>